<feature type="transmembrane region" description="Helical" evidence="7">
    <location>
        <begin position="248"/>
        <end position="274"/>
    </location>
</feature>
<reference evidence="9 10" key="1">
    <citation type="submission" date="2015-08" db="EMBL/GenBank/DDBJ databases">
        <title>Draft genome sequence of cellulolytic and xylanolytic Paenibacillus sp. A59, isolated from a decaying forest soil from Patagonia, Argentina.</title>
        <authorList>
            <person name="Ghio S."/>
            <person name="Caceres A.M."/>
            <person name="Talia P."/>
            <person name="Grasso D."/>
            <person name="Campos E."/>
        </authorList>
    </citation>
    <scope>NUCLEOTIDE SEQUENCE [LARGE SCALE GENOMIC DNA]</scope>
    <source>
        <strain evidence="9 10">A59</strain>
    </source>
</reference>
<dbReference type="Pfam" id="PF19300">
    <property type="entry name" value="BPD_transp_1_N"/>
    <property type="match status" value="1"/>
</dbReference>
<dbReference type="PANTHER" id="PTHR30465">
    <property type="entry name" value="INNER MEMBRANE ABC TRANSPORTER"/>
    <property type="match status" value="1"/>
</dbReference>
<organism evidence="9 10">
    <name type="scientific">Paenibacillus xylanivorans</name>
    <dbReference type="NCBI Taxonomy" id="1705561"/>
    <lineage>
        <taxon>Bacteria</taxon>
        <taxon>Bacillati</taxon>
        <taxon>Bacillota</taxon>
        <taxon>Bacilli</taxon>
        <taxon>Bacillales</taxon>
        <taxon>Paenibacillaceae</taxon>
        <taxon>Paenibacillus</taxon>
    </lineage>
</organism>
<accession>A0A0N0C615</accession>
<keyword evidence="10" id="KW-1185">Reference proteome</keyword>
<feature type="transmembrane region" description="Helical" evidence="7">
    <location>
        <begin position="101"/>
        <end position="125"/>
    </location>
</feature>
<dbReference type="AlphaFoldDB" id="A0A0N0C615"/>
<gene>
    <name evidence="9" type="ORF">AMS66_02330</name>
</gene>
<dbReference type="InterPro" id="IPR035906">
    <property type="entry name" value="MetI-like_sf"/>
</dbReference>
<evidence type="ECO:0000259" key="8">
    <source>
        <dbReference type="PROSITE" id="PS50928"/>
    </source>
</evidence>
<dbReference type="OrthoDB" id="24153at2"/>
<keyword evidence="4 7" id="KW-0812">Transmembrane</keyword>
<comment type="similarity">
    <text evidence="7">Belongs to the binding-protein-dependent transport system permease family.</text>
</comment>
<dbReference type="PANTHER" id="PTHR30465:SF43">
    <property type="entry name" value="OLIGOPEPTIDE ABC TRANSPORTER, PERMEASE PROTEIN"/>
    <property type="match status" value="1"/>
</dbReference>
<feature type="domain" description="ABC transmembrane type-1" evidence="8">
    <location>
        <begin position="102"/>
        <end position="318"/>
    </location>
</feature>
<evidence type="ECO:0000256" key="6">
    <source>
        <dbReference type="ARBA" id="ARBA00023136"/>
    </source>
</evidence>
<protein>
    <submittedName>
        <fullName evidence="9">ABC transporter permease</fullName>
    </submittedName>
</protein>
<dbReference type="Proteomes" id="UP000037688">
    <property type="component" value="Unassembled WGS sequence"/>
</dbReference>
<feature type="transmembrane region" description="Helical" evidence="7">
    <location>
        <begin position="294"/>
        <end position="321"/>
    </location>
</feature>
<dbReference type="PATRIC" id="fig|1705561.3.peg.6772"/>
<dbReference type="EMBL" id="LITU01000023">
    <property type="protein sequence ID" value="KOY18047.1"/>
    <property type="molecule type" value="Genomic_DNA"/>
</dbReference>
<dbReference type="CDD" id="cd06261">
    <property type="entry name" value="TM_PBP2"/>
    <property type="match status" value="1"/>
</dbReference>
<dbReference type="PROSITE" id="PS50928">
    <property type="entry name" value="ABC_TM1"/>
    <property type="match status" value="1"/>
</dbReference>
<comment type="caution">
    <text evidence="9">The sequence shown here is derived from an EMBL/GenBank/DDBJ whole genome shotgun (WGS) entry which is preliminary data.</text>
</comment>
<keyword evidence="2 7" id="KW-0813">Transport</keyword>
<keyword evidence="6 7" id="KW-0472">Membrane</keyword>
<name>A0A0N0C615_9BACL</name>
<evidence type="ECO:0000256" key="7">
    <source>
        <dbReference type="RuleBase" id="RU363032"/>
    </source>
</evidence>
<dbReference type="SUPFAM" id="SSF161098">
    <property type="entry name" value="MetI-like"/>
    <property type="match status" value="1"/>
</dbReference>
<evidence type="ECO:0000256" key="3">
    <source>
        <dbReference type="ARBA" id="ARBA00022475"/>
    </source>
</evidence>
<dbReference type="GO" id="GO:0055085">
    <property type="term" value="P:transmembrane transport"/>
    <property type="evidence" value="ECO:0007669"/>
    <property type="project" value="InterPro"/>
</dbReference>
<dbReference type="Pfam" id="PF00528">
    <property type="entry name" value="BPD_transp_1"/>
    <property type="match status" value="1"/>
</dbReference>
<feature type="transmembrane region" description="Helical" evidence="7">
    <location>
        <begin position="191"/>
        <end position="211"/>
    </location>
</feature>
<dbReference type="GO" id="GO:0005886">
    <property type="term" value="C:plasma membrane"/>
    <property type="evidence" value="ECO:0007669"/>
    <property type="project" value="UniProtKB-SubCell"/>
</dbReference>
<evidence type="ECO:0000256" key="1">
    <source>
        <dbReference type="ARBA" id="ARBA00004651"/>
    </source>
</evidence>
<proteinExistence type="inferred from homology"/>
<dbReference type="InterPro" id="IPR045621">
    <property type="entry name" value="BPD_transp_1_N"/>
</dbReference>
<evidence type="ECO:0000313" key="10">
    <source>
        <dbReference type="Proteomes" id="UP000037688"/>
    </source>
</evidence>
<feature type="transmembrane region" description="Helical" evidence="7">
    <location>
        <begin position="9"/>
        <end position="27"/>
    </location>
</feature>
<feature type="transmembrane region" description="Helical" evidence="7">
    <location>
        <begin position="137"/>
        <end position="163"/>
    </location>
</feature>
<evidence type="ECO:0000256" key="4">
    <source>
        <dbReference type="ARBA" id="ARBA00022692"/>
    </source>
</evidence>
<keyword evidence="3" id="KW-1003">Cell membrane</keyword>
<dbReference type="GeneID" id="97129900"/>
<dbReference type="Gene3D" id="1.10.3720.10">
    <property type="entry name" value="MetI-like"/>
    <property type="match status" value="1"/>
</dbReference>
<dbReference type="RefSeq" id="WP_024631276.1">
    <property type="nucleotide sequence ID" value="NZ_LITU01000023.1"/>
</dbReference>
<keyword evidence="5 7" id="KW-1133">Transmembrane helix</keyword>
<evidence type="ECO:0000256" key="5">
    <source>
        <dbReference type="ARBA" id="ARBA00022989"/>
    </source>
</evidence>
<sequence>MFEYILKRILLAIPVVVVISFIVFYIIQLPPGDYVSSYSAKMSASGDIMTQAEMDDMRANLGLDRPIYEQYFVWVKKIILHGDFGFSFNYNKPVMAVIQQYMGLTLVVSLVTMAFHYIIAIPVGIYTAVKQYSAGDYFFSGLSFIGMATPNFLLAIILMFFSYKWFGNPLLGLFSNEYVNAPWSMDKVKDLMQHMVIPVIVIGLSGTADLIRIMRGQMLDELNKPNVITARAKGLSEMQILFKYPTRAALNPIVSTFGWSLSSIFTGATITAIVLNLPIQGPVMHNALLGQDMYLAGTFLLIMALLTVLGTLISDILLAWLDPKIRTEFRGS</sequence>
<comment type="subcellular location">
    <subcellularLocation>
        <location evidence="1 7">Cell membrane</location>
        <topology evidence="1 7">Multi-pass membrane protein</topology>
    </subcellularLocation>
</comment>
<evidence type="ECO:0000256" key="2">
    <source>
        <dbReference type="ARBA" id="ARBA00022448"/>
    </source>
</evidence>
<evidence type="ECO:0000313" key="9">
    <source>
        <dbReference type="EMBL" id="KOY18047.1"/>
    </source>
</evidence>
<dbReference type="InterPro" id="IPR000515">
    <property type="entry name" value="MetI-like"/>
</dbReference>